<feature type="domain" description="TonB-dependent receptor-like beta-barrel" evidence="12">
    <location>
        <begin position="243"/>
        <end position="701"/>
    </location>
</feature>
<dbReference type="Proteomes" id="UP000322981">
    <property type="component" value="Unassembled WGS sequence"/>
</dbReference>
<dbReference type="GO" id="GO:0044718">
    <property type="term" value="P:siderophore transmembrane transport"/>
    <property type="evidence" value="ECO:0007669"/>
    <property type="project" value="TreeGrafter"/>
</dbReference>
<dbReference type="PROSITE" id="PS52016">
    <property type="entry name" value="TONB_DEPENDENT_REC_3"/>
    <property type="match status" value="1"/>
</dbReference>
<name>A0A5M8FHZ4_9GAMM</name>
<protein>
    <submittedName>
        <fullName evidence="14">TonB-dependent receptor plug domain-containing protein</fullName>
    </submittedName>
</protein>
<keyword evidence="2 9" id="KW-0813">Transport</keyword>
<evidence type="ECO:0000256" key="4">
    <source>
        <dbReference type="ARBA" id="ARBA00022692"/>
    </source>
</evidence>
<dbReference type="EMBL" id="VWXX01000025">
    <property type="protein sequence ID" value="KAA6184054.1"/>
    <property type="molecule type" value="Genomic_DNA"/>
</dbReference>
<evidence type="ECO:0000256" key="6">
    <source>
        <dbReference type="ARBA" id="ARBA00023077"/>
    </source>
</evidence>
<keyword evidence="4 9" id="KW-0812">Transmembrane</keyword>
<keyword evidence="8 9" id="KW-0998">Cell outer membrane</keyword>
<comment type="similarity">
    <text evidence="9 11">Belongs to the TonB-dependent receptor family.</text>
</comment>
<evidence type="ECO:0000256" key="2">
    <source>
        <dbReference type="ARBA" id="ARBA00022448"/>
    </source>
</evidence>
<dbReference type="InterPro" id="IPR010917">
    <property type="entry name" value="TonB_rcpt_CS"/>
</dbReference>
<keyword evidence="7 9" id="KW-0472">Membrane</keyword>
<accession>A0A5M8FHZ4</accession>
<evidence type="ECO:0000259" key="12">
    <source>
        <dbReference type="Pfam" id="PF00593"/>
    </source>
</evidence>
<evidence type="ECO:0000259" key="13">
    <source>
        <dbReference type="Pfam" id="PF07715"/>
    </source>
</evidence>
<evidence type="ECO:0000256" key="9">
    <source>
        <dbReference type="PROSITE-ProRule" id="PRU01360"/>
    </source>
</evidence>
<dbReference type="Gene3D" id="2.40.170.20">
    <property type="entry name" value="TonB-dependent receptor, beta-barrel domain"/>
    <property type="match status" value="1"/>
</dbReference>
<dbReference type="Pfam" id="PF00593">
    <property type="entry name" value="TonB_dep_Rec_b-barrel"/>
    <property type="match status" value="1"/>
</dbReference>
<organism evidence="14 15">
    <name type="scientific">Thiohalocapsa marina</name>
    <dbReference type="NCBI Taxonomy" id="424902"/>
    <lineage>
        <taxon>Bacteria</taxon>
        <taxon>Pseudomonadati</taxon>
        <taxon>Pseudomonadota</taxon>
        <taxon>Gammaproteobacteria</taxon>
        <taxon>Chromatiales</taxon>
        <taxon>Chromatiaceae</taxon>
        <taxon>Thiohalocapsa</taxon>
    </lineage>
</organism>
<evidence type="ECO:0000256" key="7">
    <source>
        <dbReference type="ARBA" id="ARBA00023136"/>
    </source>
</evidence>
<evidence type="ECO:0000256" key="3">
    <source>
        <dbReference type="ARBA" id="ARBA00022452"/>
    </source>
</evidence>
<evidence type="ECO:0000256" key="5">
    <source>
        <dbReference type="ARBA" id="ARBA00022729"/>
    </source>
</evidence>
<comment type="subcellular location">
    <subcellularLocation>
        <location evidence="1 9">Cell outer membrane</location>
        <topology evidence="1 9">Multi-pass membrane protein</topology>
    </subcellularLocation>
</comment>
<dbReference type="InterPro" id="IPR036942">
    <property type="entry name" value="Beta-barrel_TonB_sf"/>
</dbReference>
<dbReference type="InterPro" id="IPR000531">
    <property type="entry name" value="Beta-barrel_TonB"/>
</dbReference>
<dbReference type="AlphaFoldDB" id="A0A5M8FHZ4"/>
<gene>
    <name evidence="14" type="ORF">F2Q65_13910</name>
</gene>
<dbReference type="SUPFAM" id="SSF56935">
    <property type="entry name" value="Porins"/>
    <property type="match status" value="1"/>
</dbReference>
<dbReference type="InterPro" id="IPR039426">
    <property type="entry name" value="TonB-dep_rcpt-like"/>
</dbReference>
<evidence type="ECO:0000256" key="11">
    <source>
        <dbReference type="RuleBase" id="RU003357"/>
    </source>
</evidence>
<keyword evidence="3 9" id="KW-1134">Transmembrane beta strand</keyword>
<evidence type="ECO:0000256" key="8">
    <source>
        <dbReference type="ARBA" id="ARBA00023237"/>
    </source>
</evidence>
<sequence length="751" mass="81461">MAETTPEAGVETAVEVAAGSATELTEILVEAGHSVPFPGAGQVAGPALQSARVGTSDTARLLLQVPGISLYGAGGVSSLPAIHGLADDRVRVKVDGMDLIASCPNHMNPPLSYMDPTAVGALRVFAGIVPVSLAGDHIGGAIIAESAAPEFAGPDAGSGANYSVRGEVGGYYRSNGDAYSLNLAASAATETFRIGYTGSTASADNYTAGGDFKTSTVTGRAGHTLALDEVGSTAYETRNQSLDLAWQQANHLLQARFSYQDIPEELYPNQRMDMLGNEAKRFNLDYSGEYGWGRLQAQAYYEQVDHFMDFGADKRFWYGPDSGKMAANGMPCGPISSTCAAGMPMDTEGKTLGASLGADIDLTEAQVLRLGAEYQRYRLDDYWSPSGANMYPGTFWNIRDGERDRLALYGEWEARPTPRWLTLLGVRYERVDMDAGDVRGYDTAPTAPGNQAAEAAAFNARDRRQTDHNVNLTALARYALDETRSIELGFAHLVRSPNLYERYVWSSWPMAASMNNAVGDGNGYVGDIDLEPEQANTVSLTFDWHAPDRRWEFQATPYFTHVRDFIDAVPFDAATWKPDQFNVLQYANQEARLYGIDLAGKIPLWQGDLGRFGLQGLLSYTNGENRDTGDGLYNIMPLNATLTLTHRRGGWDNAVEVVMVDAKDDLSGVRNEIETPGYTLVHLRGSYAWPRVRLDFGVENLLDRLYDLPLGGAYLGQGRTMALNPTDGTLAWGTAVPGMGRAYYVGLNLAF</sequence>
<dbReference type="PROSITE" id="PS01156">
    <property type="entry name" value="TONB_DEPENDENT_REC_2"/>
    <property type="match status" value="1"/>
</dbReference>
<evidence type="ECO:0000313" key="14">
    <source>
        <dbReference type="EMBL" id="KAA6184054.1"/>
    </source>
</evidence>
<feature type="domain" description="TonB-dependent receptor plug" evidence="13">
    <location>
        <begin position="52"/>
        <end position="141"/>
    </location>
</feature>
<dbReference type="OrthoDB" id="5332150at2"/>
<dbReference type="PANTHER" id="PTHR30069:SF49">
    <property type="entry name" value="OUTER MEMBRANE PROTEIN C"/>
    <property type="match status" value="1"/>
</dbReference>
<dbReference type="PANTHER" id="PTHR30069">
    <property type="entry name" value="TONB-DEPENDENT OUTER MEMBRANE RECEPTOR"/>
    <property type="match status" value="1"/>
</dbReference>
<evidence type="ECO:0000256" key="10">
    <source>
        <dbReference type="PROSITE-ProRule" id="PRU10144"/>
    </source>
</evidence>
<dbReference type="GO" id="GO:0015344">
    <property type="term" value="F:siderophore uptake transmembrane transporter activity"/>
    <property type="evidence" value="ECO:0007669"/>
    <property type="project" value="TreeGrafter"/>
</dbReference>
<keyword evidence="5" id="KW-0732">Signal</keyword>
<dbReference type="GO" id="GO:0009279">
    <property type="term" value="C:cell outer membrane"/>
    <property type="evidence" value="ECO:0007669"/>
    <property type="project" value="UniProtKB-SubCell"/>
</dbReference>
<keyword evidence="6 11" id="KW-0798">TonB box</keyword>
<dbReference type="InterPro" id="IPR012910">
    <property type="entry name" value="Plug_dom"/>
</dbReference>
<dbReference type="Pfam" id="PF07715">
    <property type="entry name" value="Plug"/>
    <property type="match status" value="1"/>
</dbReference>
<proteinExistence type="inferred from homology"/>
<comment type="caution">
    <text evidence="14">The sequence shown here is derived from an EMBL/GenBank/DDBJ whole genome shotgun (WGS) entry which is preliminary data.</text>
</comment>
<evidence type="ECO:0000313" key="15">
    <source>
        <dbReference type="Proteomes" id="UP000322981"/>
    </source>
</evidence>
<feature type="short sequence motif" description="TonB C-terminal box" evidence="10">
    <location>
        <begin position="734"/>
        <end position="751"/>
    </location>
</feature>
<reference evidence="14 15" key="1">
    <citation type="submission" date="2019-09" db="EMBL/GenBank/DDBJ databases">
        <title>Whole-genome sequence of the purple sulfur bacterium Thiohalocapsa marina DSM 19078.</title>
        <authorList>
            <person name="Kyndt J.A."/>
            <person name="Meyer T.E."/>
        </authorList>
    </citation>
    <scope>NUCLEOTIDE SEQUENCE [LARGE SCALE GENOMIC DNA]</scope>
    <source>
        <strain evidence="14 15">DSM 19078</strain>
    </source>
</reference>
<evidence type="ECO:0000256" key="1">
    <source>
        <dbReference type="ARBA" id="ARBA00004571"/>
    </source>
</evidence>
<keyword evidence="15" id="KW-1185">Reference proteome</keyword>
<keyword evidence="14" id="KW-0675">Receptor</keyword>
<dbReference type="Gene3D" id="2.170.130.10">
    <property type="entry name" value="TonB-dependent receptor, plug domain"/>
    <property type="match status" value="1"/>
</dbReference>
<dbReference type="InterPro" id="IPR037066">
    <property type="entry name" value="Plug_dom_sf"/>
</dbReference>